<protein>
    <submittedName>
        <fullName evidence="2">WG repeat-containing protein</fullName>
    </submittedName>
</protein>
<evidence type="ECO:0000313" key="3">
    <source>
        <dbReference type="Proteomes" id="UP000719267"/>
    </source>
</evidence>
<dbReference type="Proteomes" id="UP000719267">
    <property type="component" value="Unassembled WGS sequence"/>
</dbReference>
<dbReference type="PANTHER" id="PTHR37841">
    <property type="entry name" value="GLR2918 PROTEIN"/>
    <property type="match status" value="1"/>
</dbReference>
<dbReference type="EMBL" id="JAHWDF010000002">
    <property type="protein sequence ID" value="MBW2960571.1"/>
    <property type="molecule type" value="Genomic_DNA"/>
</dbReference>
<dbReference type="InterPro" id="IPR032774">
    <property type="entry name" value="WG_beta_rep"/>
</dbReference>
<keyword evidence="3" id="KW-1185">Reference proteome</keyword>
<proteinExistence type="predicted"/>
<evidence type="ECO:0000313" key="2">
    <source>
        <dbReference type="EMBL" id="MBW2960571.1"/>
    </source>
</evidence>
<evidence type="ECO:0000256" key="1">
    <source>
        <dbReference type="SAM" id="SignalP"/>
    </source>
</evidence>
<sequence>MKITQFHIYSILLLNSLWFLNACDTAKSLSKDSKTVTDTIKFDKSSRFSYGIARVEKDSSSFFIFKNGQTAFQKLLQEFHPLDSVVPVNGGMIHSYKNEEKIMRIVQLDNGNYGMLNDLAEWVLQPEYDKIEFVYNRYVKIEKDGKTTYADSWGKLLVPLKFDSIQIMSSRYFDVKKDEKWGVHDTEKHKIIIPFEYDHFDYCSGCEKKSDYFYAEKDGKWGVINLKNKVLVPFNYEYVHSNIRSDEWVAAFRKDGKNVIINIPQQKEYKAPEYDRFQIENGHLIAAKTIDNQRFYGVINRNGKEVVPFQYSAIYNSYSSFQSGPYLSIKKDEKFGIIDTLGNVIIPPTYKRQLRVQDHYFISRENGKVGVLNQENKQVLPPNYDEIIIAEIKTDENKTEFIFKLTANEKYGLYFPKTGKLIHPEYDDIEFLSDRQRTPYVSKANGKGLISLEKDGKTKLYNLSTNTMIADDYVDFRFLPYQKILVREENYGDQGLYDLNEDKLILPIKYKFVQVLKKPKLIKVVKEAGNYQTQSGLFDETGKELLPINYADIKQIDTSKFLLHEKDSLYYIYTVKNHKKEKLPFSKVSVNDSTSLLTARKKEKWYLYDSKREKRLLEEGYSEIYQFRNGNYIVIQKDSTNQLKFGYADKDGKMIVPVAYDIRPTTYLPSLENKRYLFLKKRDKATGNMLQGFANFEGKVVVPPHFDKVYPDGNGNGFFTMKNNHYGVITADGREILKPLYIIGIDGPFNSRTLEMDFHFPVPFQENNSWKYMTENGKILPIKSSDLILFQ</sequence>
<feature type="chain" id="PRO_5046977169" evidence="1">
    <location>
        <begin position="23"/>
        <end position="791"/>
    </location>
</feature>
<accession>A0ABS6VY99</accession>
<comment type="caution">
    <text evidence="2">The sequence shown here is derived from an EMBL/GenBank/DDBJ whole genome shotgun (WGS) entry which is preliminary data.</text>
</comment>
<feature type="signal peptide" evidence="1">
    <location>
        <begin position="1"/>
        <end position="22"/>
    </location>
</feature>
<reference evidence="2 3" key="1">
    <citation type="submission" date="2021-07" db="EMBL/GenBank/DDBJ databases">
        <title>Mesonia aestuariivivens sp. nov., isolated from a tidal flat.</title>
        <authorList>
            <person name="Kim Y.-O."/>
            <person name="Yoon J.-H."/>
        </authorList>
    </citation>
    <scope>NUCLEOTIDE SEQUENCE [LARGE SCALE GENOMIC DNA]</scope>
    <source>
        <strain evidence="2 3">JHPTF-M18</strain>
    </source>
</reference>
<organism evidence="2 3">
    <name type="scientific">Mesonia aestuariivivens</name>
    <dbReference type="NCBI Taxonomy" id="2796128"/>
    <lineage>
        <taxon>Bacteria</taxon>
        <taxon>Pseudomonadati</taxon>
        <taxon>Bacteroidota</taxon>
        <taxon>Flavobacteriia</taxon>
        <taxon>Flavobacteriales</taxon>
        <taxon>Flavobacteriaceae</taxon>
        <taxon>Mesonia</taxon>
    </lineage>
</organism>
<keyword evidence="1" id="KW-0732">Signal</keyword>
<dbReference type="PANTHER" id="PTHR37841:SF1">
    <property type="entry name" value="DUF3298 DOMAIN-CONTAINING PROTEIN"/>
    <property type="match status" value="1"/>
</dbReference>
<dbReference type="Pfam" id="PF14903">
    <property type="entry name" value="WG_beta_rep"/>
    <property type="match status" value="6"/>
</dbReference>
<gene>
    <name evidence="2" type="ORF">KW502_02000</name>
</gene>
<dbReference type="RefSeq" id="WP_219038859.1">
    <property type="nucleotide sequence ID" value="NZ_JAHWDF010000002.1"/>
</dbReference>
<name>A0ABS6VY99_9FLAO</name>